<name>M6CRG4_9LEPT</name>
<comment type="caution">
    <text evidence="2">The sequence shown here is derived from an EMBL/GenBank/DDBJ whole genome shotgun (WGS) entry which is preliminary data.</text>
</comment>
<keyword evidence="1" id="KW-0732">Signal</keyword>
<evidence type="ECO:0000256" key="1">
    <source>
        <dbReference type="SAM" id="SignalP"/>
    </source>
</evidence>
<reference evidence="2 3" key="1">
    <citation type="submission" date="2013-01" db="EMBL/GenBank/DDBJ databases">
        <authorList>
            <person name="Harkins D.M."/>
            <person name="Durkin A.S."/>
            <person name="Brinkac L.M."/>
            <person name="Haft D.H."/>
            <person name="Selengut J.D."/>
            <person name="Sanka R."/>
            <person name="DePew J."/>
            <person name="Purushe J."/>
            <person name="Galloway R.L."/>
            <person name="Vinetz J.M."/>
            <person name="Sutton G.G."/>
            <person name="Nierman W.C."/>
            <person name="Fouts D.E."/>
        </authorList>
    </citation>
    <scope>NUCLEOTIDE SEQUENCE [LARGE SCALE GENOMIC DNA]</scope>
    <source>
        <strain evidence="2 3">79601</strain>
    </source>
</reference>
<sequence length="1593" mass="189323">MMRNQILLTILLFLPGILTAQTQSEDPFDELVKEKKEIFGSEKEEKYPVRMLFVDVEKWPGHKSWHAFWFVRRTDYPKFKQFRIFPFYNSIEAKSGKAGLDYLFPIFSYRRVEANGMEEKTFLSPIYYRNTVQPVDGREGTKESTNFYWLGYNSSSVGPGFEKSFLMFPGFFPLFVRKTDSIHGVGSSFTMFLPLLYWNRESSTESTTTFTLFHWGHDVEKKFFSFFPLFHYTNYKTEEDYSFTLFPLYHQSRSNSQKFATYSPLWFHESEKTSDSESDFLFLPIPLFYKSKTVSAREESTKYFFGPLALYFKNDGDNFQFRNLLLFQWGKEKDNRFFRFLPLFYWSGTKNQTDNTFTFFPFVFYKENSYLTLLPLWFYKKNEYKHLFPIFFSWKDDERADNLAGPLFYRYRSQDVHQDYYLNTYYKRERGKGLTELVSFPFVFYKRDSYLTLFPIYHHSIEGDDFTQYFLLPIPMYRHIRKMESETLVLNAYWSRDEKGEYLSSSFFPFYFHKKNSYLHIPFLLFFQTQEGESYKETFLLPFFYRYSTPNVNEFFLLAYHNYGSNSNSFTRLYPFYYSSREKDGSSFLGLAGLFYRWKDSAGETTTRTILPLHYYQKNEYNLWLPFYFRFGGEDRDYVSFSPIHYKLRSSNVDRDWALLYYSSENRKEKTSSLVVAPFYFAWKNPESRGDILLPAYLKYYEKNKNLELYFGGISVSQSGGKFDVSFQSSASGKEFYVDLDYSFIYNIFSVSLRKEVSNPLTFFTDEKKEDVTLPQIQNSKNSEIKKEIRLSTVEEDVPKSTQKQGSDFASYKKLARENSRNYFAWEVLFGIASYQSGDDKKHFRILPLGWFTWGKNNDDHILAFPLPLPTFLGTVGDESYRVVFPLYAEQRKGSDFIRSLGIFLFVMEKEKDRKEYSILWPLIRYAKSKEEVSYRFFPIFTHRETAERLETKSILYYRSREKTGTYETSSFHGILFPLYQASEEIFTKKDSISGSGYGTLIPFYYRDYSDRFVGERQVYKERNFYSLLFLYSYKEDIFLKSKDSFLLSPFYYSSSNERIIFNKPHVSELNLILPIPLFVWGREGDETYKFILGYYGSTAPDRSAWNFLFLFGSSDTKKDKEYVESSYVFPFYFKTRITEGGAQKYKSTTIPFFHSEESRTSLGRIETSFFSPIWFQSKMTPGESKLKTSFERNFYPIPLFFTYEKVTDYGDGMIQETSGWDWLFLANWERRKTPNIQKNEYDFKILLGGIFGYSSVTEPQKESVSWNVSPLFFRKSEMENGTITNSSTLIPIVLYRSYSEKQGKINSHTNFFGILMNYKRNDEFGTKSFFLFPSVYYSNDQRYKEKTFFFLPFVYSSSVGEDQYSFFFMGYYQRKNSVSNRYNFLYLFDLESSLREQKKELTLFLGVFNAEFEKDRTRWGVFGGVLLGYESTPQMTDWNFLWIRYLNSPQERIQNFLPIYRYSETQEGYSFLAPPLLTYHSKDQEGSLTLGGLGIIYYRNRSDVAREESTKILGGLVYFSEKKALRGFQNYGVLGVPFLGGLLWNHEYEEETGFRKTSVLKFVFSRTTYKGKTWNSYFGISPSLWFDKDEDN</sequence>
<dbReference type="Proteomes" id="UP000011988">
    <property type="component" value="Unassembled WGS sequence"/>
</dbReference>
<organism evidence="2 3">
    <name type="scientific">Leptospira alstonii serovar Sichuan str. 79601</name>
    <dbReference type="NCBI Taxonomy" id="1218565"/>
    <lineage>
        <taxon>Bacteria</taxon>
        <taxon>Pseudomonadati</taxon>
        <taxon>Spirochaetota</taxon>
        <taxon>Spirochaetia</taxon>
        <taxon>Leptospirales</taxon>
        <taxon>Leptospiraceae</taxon>
        <taxon>Leptospira</taxon>
    </lineage>
</organism>
<evidence type="ECO:0000313" key="2">
    <source>
        <dbReference type="EMBL" id="EMJ93121.1"/>
    </source>
</evidence>
<feature type="signal peptide" evidence="1">
    <location>
        <begin position="1"/>
        <end position="20"/>
    </location>
</feature>
<accession>M6CRG4</accession>
<proteinExistence type="predicted"/>
<dbReference type="NCBIfam" id="NF047486">
    <property type="entry name" value="LA_1737_Cterm"/>
    <property type="match status" value="1"/>
</dbReference>
<dbReference type="PATRIC" id="fig|1218565.3.peg.3271"/>
<feature type="chain" id="PRO_5004076505" evidence="1">
    <location>
        <begin position="21"/>
        <end position="1593"/>
    </location>
</feature>
<gene>
    <name evidence="2" type="ORF">LEP1GSC194_1852</name>
</gene>
<protein>
    <submittedName>
        <fullName evidence="2">Uncharacterized protein</fullName>
    </submittedName>
</protein>
<evidence type="ECO:0000313" key="3">
    <source>
        <dbReference type="Proteomes" id="UP000011988"/>
    </source>
</evidence>
<dbReference type="EMBL" id="ANIK01000071">
    <property type="protein sequence ID" value="EMJ93121.1"/>
    <property type="molecule type" value="Genomic_DNA"/>
</dbReference>